<evidence type="ECO:0000313" key="1">
    <source>
        <dbReference type="EMBL" id="EHJ35380.1"/>
    </source>
</evidence>
<comment type="caution">
    <text evidence="1">The sequence shown here is derived from an EMBL/GenBank/DDBJ whole genome shotgun (WGS) entry which is preliminary data.</text>
</comment>
<reference evidence="1 2" key="1">
    <citation type="submission" date="2011-08" db="EMBL/GenBank/DDBJ databases">
        <authorList>
            <person name="Weinstock G."/>
            <person name="Sodergren E."/>
            <person name="Clifton S."/>
            <person name="Fulton L."/>
            <person name="Fulton B."/>
            <person name="Courtney L."/>
            <person name="Fronick C."/>
            <person name="Harrison M."/>
            <person name="Strong C."/>
            <person name="Farmer C."/>
            <person name="Delahaunty K."/>
            <person name="Markovic C."/>
            <person name="Hall O."/>
            <person name="Minx P."/>
            <person name="Tomlinson C."/>
            <person name="Mitreva M."/>
            <person name="Hou S."/>
            <person name="Chen J."/>
            <person name="Wollam A."/>
            <person name="Pepin K.H."/>
            <person name="Johnson M."/>
            <person name="Bhonagiri V."/>
            <person name="Zhang X."/>
            <person name="Suruliraj S."/>
            <person name="Warren W."/>
            <person name="Chinwalla A."/>
            <person name="Mardis E.R."/>
            <person name="Wilson R.K."/>
        </authorList>
    </citation>
    <scope>NUCLEOTIDE SEQUENCE [LARGE SCALE GENOMIC DNA]</scope>
    <source>
        <strain evidence="1 2">DSM 18206</strain>
    </source>
</reference>
<proteinExistence type="predicted"/>
<organism evidence="1 2">
    <name type="scientific">Leyella stercorea DSM 18206</name>
    <dbReference type="NCBI Taxonomy" id="1002367"/>
    <lineage>
        <taxon>Bacteria</taxon>
        <taxon>Pseudomonadati</taxon>
        <taxon>Bacteroidota</taxon>
        <taxon>Bacteroidia</taxon>
        <taxon>Bacteroidales</taxon>
        <taxon>Prevotellaceae</taxon>
        <taxon>Leyella</taxon>
    </lineage>
</organism>
<dbReference type="AlphaFoldDB" id="G6B256"/>
<sequence>MPHIIFYLKALVTSRLLIYAISNKCRNRSTQCGIFPHIITLNGLYYESTCQIVKLLVI</sequence>
<evidence type="ECO:0000313" key="2">
    <source>
        <dbReference type="Proteomes" id="UP000004407"/>
    </source>
</evidence>
<dbReference type="EMBL" id="AFZZ01000258">
    <property type="protein sequence ID" value="EHJ35380.1"/>
    <property type="molecule type" value="Genomic_DNA"/>
</dbReference>
<dbReference type="Proteomes" id="UP000004407">
    <property type="component" value="Unassembled WGS sequence"/>
</dbReference>
<accession>G6B256</accession>
<name>G6B256_9BACT</name>
<gene>
    <name evidence="1" type="ORF">HMPREF0673_02989</name>
</gene>
<dbReference type="HOGENOM" id="CLU_2975571_0_0_10"/>
<protein>
    <submittedName>
        <fullName evidence="1">Uncharacterized protein</fullName>
    </submittedName>
</protein>